<dbReference type="Gene3D" id="2.40.30.60">
    <property type="entry name" value="RimM"/>
    <property type="match status" value="1"/>
</dbReference>
<evidence type="ECO:0000256" key="2">
    <source>
        <dbReference type="ARBA" id="ARBA00022517"/>
    </source>
</evidence>
<keyword evidence="2" id="KW-0690">Ribosome biogenesis</keyword>
<evidence type="ECO:0000256" key="1">
    <source>
        <dbReference type="ARBA" id="ARBA00022490"/>
    </source>
</evidence>
<organism evidence="6">
    <name type="scientific">marine metagenome</name>
    <dbReference type="NCBI Taxonomy" id="408172"/>
    <lineage>
        <taxon>unclassified sequences</taxon>
        <taxon>metagenomes</taxon>
        <taxon>ecological metagenomes</taxon>
    </lineage>
</organism>
<dbReference type="InterPro" id="IPR036976">
    <property type="entry name" value="RimM_N_sf"/>
</dbReference>
<reference evidence="6" key="1">
    <citation type="submission" date="2018-05" db="EMBL/GenBank/DDBJ databases">
        <authorList>
            <person name="Lanie J.A."/>
            <person name="Ng W.-L."/>
            <person name="Kazmierczak K.M."/>
            <person name="Andrzejewski T.M."/>
            <person name="Davidsen T.M."/>
            <person name="Wayne K.J."/>
            <person name="Tettelin H."/>
            <person name="Glass J.I."/>
            <person name="Rusch D."/>
            <person name="Podicherti R."/>
            <person name="Tsui H.-C.T."/>
            <person name="Winkler M.E."/>
        </authorList>
    </citation>
    <scope>NUCLEOTIDE SEQUENCE</scope>
</reference>
<dbReference type="GO" id="GO:0006364">
    <property type="term" value="P:rRNA processing"/>
    <property type="evidence" value="ECO:0007669"/>
    <property type="project" value="UniProtKB-KW"/>
</dbReference>
<dbReference type="PANTHER" id="PTHR33692:SF1">
    <property type="entry name" value="RIBOSOME MATURATION FACTOR RIMM"/>
    <property type="match status" value="1"/>
</dbReference>
<sequence length="174" mass="18944">VVERPDPPGPVLLEVGRIDRPHGLDGEVVVSLVTHRTGRLDPGSVLHTDRGPLTVGSSRPHTKRFLVRFDRITDRTDAEAWRGVVLSAEPINDSDDDTLWVHELVGARVVDQHGVDHGLVAAVLNNPASDLLELEDGQLIPLTFLVGHVPGQRIDVDVPVGLLESRPSDDQARN</sequence>
<keyword evidence="3" id="KW-0698">rRNA processing</keyword>
<gene>
    <name evidence="6" type="ORF">METZ01_LOCUS249521</name>
</gene>
<dbReference type="Gene3D" id="2.30.30.240">
    <property type="entry name" value="PRC-barrel domain"/>
    <property type="match status" value="1"/>
</dbReference>
<dbReference type="PANTHER" id="PTHR33692">
    <property type="entry name" value="RIBOSOME MATURATION FACTOR RIMM"/>
    <property type="match status" value="1"/>
</dbReference>
<evidence type="ECO:0000256" key="4">
    <source>
        <dbReference type="ARBA" id="ARBA00023186"/>
    </source>
</evidence>
<dbReference type="GO" id="GO:0005840">
    <property type="term" value="C:ribosome"/>
    <property type="evidence" value="ECO:0007669"/>
    <property type="project" value="InterPro"/>
</dbReference>
<protein>
    <recommendedName>
        <fullName evidence="5">RimM N-terminal domain-containing protein</fullName>
    </recommendedName>
</protein>
<dbReference type="SUPFAM" id="SSF50447">
    <property type="entry name" value="Translation proteins"/>
    <property type="match status" value="1"/>
</dbReference>
<name>A0A382IBQ1_9ZZZZ</name>
<evidence type="ECO:0000256" key="3">
    <source>
        <dbReference type="ARBA" id="ARBA00022552"/>
    </source>
</evidence>
<keyword evidence="4" id="KW-0143">Chaperone</keyword>
<dbReference type="SUPFAM" id="SSF50346">
    <property type="entry name" value="PRC-barrel domain"/>
    <property type="match status" value="1"/>
</dbReference>
<dbReference type="InterPro" id="IPR009000">
    <property type="entry name" value="Transl_B-barrel_sf"/>
</dbReference>
<accession>A0A382IBQ1</accession>
<dbReference type="GO" id="GO:0043022">
    <property type="term" value="F:ribosome binding"/>
    <property type="evidence" value="ECO:0007669"/>
    <property type="project" value="InterPro"/>
</dbReference>
<dbReference type="NCBIfam" id="TIGR02273">
    <property type="entry name" value="16S_RimM"/>
    <property type="match status" value="1"/>
</dbReference>
<feature type="domain" description="RimM N-terminal" evidence="5">
    <location>
        <begin position="15"/>
        <end position="88"/>
    </location>
</feature>
<dbReference type="EMBL" id="UINC01066206">
    <property type="protein sequence ID" value="SVB96667.1"/>
    <property type="molecule type" value="Genomic_DNA"/>
</dbReference>
<dbReference type="InterPro" id="IPR002676">
    <property type="entry name" value="RimM_N"/>
</dbReference>
<dbReference type="Pfam" id="PF01782">
    <property type="entry name" value="RimM"/>
    <property type="match status" value="1"/>
</dbReference>
<dbReference type="HAMAP" id="MF_00014">
    <property type="entry name" value="Ribosome_mat_RimM"/>
    <property type="match status" value="1"/>
</dbReference>
<dbReference type="InterPro" id="IPR011961">
    <property type="entry name" value="RimM"/>
</dbReference>
<evidence type="ECO:0000259" key="5">
    <source>
        <dbReference type="Pfam" id="PF01782"/>
    </source>
</evidence>
<proteinExistence type="inferred from homology"/>
<dbReference type="InterPro" id="IPR011033">
    <property type="entry name" value="PRC_barrel-like_sf"/>
</dbReference>
<dbReference type="AlphaFoldDB" id="A0A382IBQ1"/>
<evidence type="ECO:0000313" key="6">
    <source>
        <dbReference type="EMBL" id="SVB96667.1"/>
    </source>
</evidence>
<keyword evidence="1" id="KW-0963">Cytoplasm</keyword>
<feature type="non-terminal residue" evidence="6">
    <location>
        <position position="1"/>
    </location>
</feature>